<evidence type="ECO:0000313" key="2">
    <source>
        <dbReference type="Proteomes" id="UP000053352"/>
    </source>
</evidence>
<keyword evidence="2" id="KW-1185">Reference proteome</keyword>
<organism evidence="1 2">
    <name type="scientific">Pyrodictium occultum</name>
    <dbReference type="NCBI Taxonomy" id="2309"/>
    <lineage>
        <taxon>Archaea</taxon>
        <taxon>Thermoproteota</taxon>
        <taxon>Thermoprotei</taxon>
        <taxon>Desulfurococcales</taxon>
        <taxon>Pyrodictiaceae</taxon>
        <taxon>Pyrodictium</taxon>
    </lineage>
</organism>
<protein>
    <recommendedName>
        <fullName evidence="3">Peptidase M1 membrane alanine aminopeptidase domain-containing protein</fullName>
    </recommendedName>
</protein>
<name>A0A0V8RUG7_PYROC</name>
<gene>
    <name evidence="1" type="ORF">CF15_02470</name>
</gene>
<dbReference type="EMBL" id="LNTB01000001">
    <property type="protein sequence ID" value="KSW11702.1"/>
    <property type="molecule type" value="Genomic_DNA"/>
</dbReference>
<dbReference type="Proteomes" id="UP000053352">
    <property type="component" value="Unassembled WGS sequence"/>
</dbReference>
<dbReference type="AlphaFoldDB" id="A0A0V8RUG7"/>
<sequence length="275" mass="29387">MRQARAAAAALALLMPALAFSAVQAHQGSYSLRIDFLKPIDDSSWRVHVELRGPGLDVGCTGVLRPNIYYIETRDISRSLVAAPLYYILDTVCPQAAARLESISRASGGAPAVVTVNAPRGYLARSAMDWRGYGPPGGPYRVPLRMLARYYVFDSVVVADASSYHVVDNSSTGLTIIYSSRLPGKTASYAAHVVAVVRSLVSQWLGPSPRSPVLVVLVDPEGQPLQLPKSGHSTGGMVYIKTGLLQVDLPWLVHTAAHETVHGWLNSGLLGGTSA</sequence>
<dbReference type="RefSeq" id="WP_058370379.1">
    <property type="nucleotide sequence ID" value="NZ_LNTB01000001.1"/>
</dbReference>
<comment type="caution">
    <text evidence="1">The sequence shown here is derived from an EMBL/GenBank/DDBJ whole genome shotgun (WGS) entry which is preliminary data.</text>
</comment>
<dbReference type="OrthoDB" id="381037at2157"/>
<evidence type="ECO:0000313" key="1">
    <source>
        <dbReference type="EMBL" id="KSW11702.1"/>
    </source>
</evidence>
<accession>A0A0V8RUG7</accession>
<reference evidence="1 2" key="1">
    <citation type="submission" date="2015-11" db="EMBL/GenBank/DDBJ databases">
        <title>Genome sequence of Pyrodictium occultum PL-19, a marine hyperthermophilic archaeon isolated from Volcano, Italy.</title>
        <authorList>
            <person name="Utturkar S."/>
            <person name="Huber H."/>
            <person name="Leptihn S."/>
            <person name="Brown S."/>
            <person name="Stetter K.O."/>
            <person name="Podar M."/>
        </authorList>
    </citation>
    <scope>NUCLEOTIDE SEQUENCE [LARGE SCALE GENOMIC DNA]</scope>
    <source>
        <strain evidence="1 2">PL-19</strain>
    </source>
</reference>
<evidence type="ECO:0008006" key="3">
    <source>
        <dbReference type="Google" id="ProtNLM"/>
    </source>
</evidence>
<proteinExistence type="predicted"/>